<dbReference type="InterPro" id="IPR011716">
    <property type="entry name" value="TPR-3"/>
</dbReference>
<organism evidence="4 5">
    <name type="scientific">Stenotrophomonas tumulicola</name>
    <dbReference type="NCBI Taxonomy" id="1685415"/>
    <lineage>
        <taxon>Bacteria</taxon>
        <taxon>Pseudomonadati</taxon>
        <taxon>Pseudomonadota</taxon>
        <taxon>Gammaproteobacteria</taxon>
        <taxon>Lysobacterales</taxon>
        <taxon>Lysobacteraceae</taxon>
        <taxon>Stenotrophomonas</taxon>
    </lineage>
</organism>
<reference evidence="4 5" key="1">
    <citation type="submission" date="2020-08" db="EMBL/GenBank/DDBJ databases">
        <title>Stenotrophomonas tumulicola JCM 30961.</title>
        <authorList>
            <person name="Deng Y."/>
        </authorList>
    </citation>
    <scope>NUCLEOTIDE SEQUENCE [LARGE SCALE GENOMIC DNA]</scope>
    <source>
        <strain evidence="4 5">JCM 30961</strain>
    </source>
</reference>
<evidence type="ECO:0000313" key="4">
    <source>
        <dbReference type="EMBL" id="MBA8682064.1"/>
    </source>
</evidence>
<feature type="region of interest" description="Disordered" evidence="3">
    <location>
        <begin position="161"/>
        <end position="183"/>
    </location>
</feature>
<dbReference type="InterPro" id="IPR016379">
    <property type="entry name" value="T3SS_Ca_resp_chp_LcrH/SycD_sub"/>
</dbReference>
<keyword evidence="5" id="KW-1185">Reference proteome</keyword>
<dbReference type="Pfam" id="PF07720">
    <property type="entry name" value="TPR_3"/>
    <property type="match status" value="2"/>
</dbReference>
<name>A0A7W3FM63_9GAMM</name>
<comment type="caution">
    <text evidence="4">The sequence shown here is derived from an EMBL/GenBank/DDBJ whole genome shotgun (WGS) entry which is preliminary data.</text>
</comment>
<evidence type="ECO:0000256" key="2">
    <source>
        <dbReference type="ARBA" id="ARBA00023186"/>
    </source>
</evidence>
<dbReference type="EMBL" id="JACGXS010000004">
    <property type="protein sequence ID" value="MBA8682064.1"/>
    <property type="molecule type" value="Genomic_DNA"/>
</dbReference>
<dbReference type="InterPro" id="IPR011990">
    <property type="entry name" value="TPR-like_helical_dom_sf"/>
</dbReference>
<dbReference type="Gene3D" id="1.25.40.10">
    <property type="entry name" value="Tetratricopeptide repeat domain"/>
    <property type="match status" value="1"/>
</dbReference>
<dbReference type="RefSeq" id="WP_182339204.1">
    <property type="nucleotide sequence ID" value="NZ_JACGXS010000004.1"/>
</dbReference>
<dbReference type="SUPFAM" id="SSF48452">
    <property type="entry name" value="TPR-like"/>
    <property type="match status" value="1"/>
</dbReference>
<dbReference type="PIRSF" id="PIRSF003165">
    <property type="entry name" value="Chaperone_SicA"/>
    <property type="match status" value="1"/>
</dbReference>
<dbReference type="PRINTS" id="PR01595">
    <property type="entry name" value="SYCDCHAPRONE"/>
</dbReference>
<dbReference type="AlphaFoldDB" id="A0A7W3FM63"/>
<sequence>MNEHDSTLPSDDGDEAQATRLILEGLQAGATLKDLKGVSSEMLESVYALAHRFYQNGQLDDAETFFRFLCLYDFYNAEYALGLGAVLHIKRDYDKAISMYAVAQTLDLQDDRPMFHVGQCHLALGKLRQARECFEGVAARAAGSELGDRAEAYLQALAADQRSDTGAGVADDCGPRQDGGGLP</sequence>
<proteinExistence type="inferred from homology"/>
<dbReference type="Proteomes" id="UP000547058">
    <property type="component" value="Unassembled WGS sequence"/>
</dbReference>
<evidence type="ECO:0000256" key="3">
    <source>
        <dbReference type="SAM" id="MobiDB-lite"/>
    </source>
</evidence>
<dbReference type="NCBIfam" id="TIGR02552">
    <property type="entry name" value="LcrH_SycD"/>
    <property type="match status" value="1"/>
</dbReference>
<keyword evidence="2" id="KW-0143">Chaperone</keyword>
<evidence type="ECO:0000256" key="1">
    <source>
        <dbReference type="ARBA" id="ARBA00010244"/>
    </source>
</evidence>
<accession>A0A7W3FM63</accession>
<evidence type="ECO:0000313" key="5">
    <source>
        <dbReference type="Proteomes" id="UP000547058"/>
    </source>
</evidence>
<protein>
    <submittedName>
        <fullName evidence="4">SycD/LcrH family type III secretion system chaperone</fullName>
    </submittedName>
</protein>
<comment type="similarity">
    <text evidence="1">Belongs to the LcrH/SycD chaperone family.</text>
</comment>
<dbReference type="InterPro" id="IPR005415">
    <property type="entry name" value="T3SS_Ca_resp_chp_LcrH/SycD"/>
</dbReference>
<gene>
    <name evidence="4" type="ORF">H4O11_09630</name>
</gene>